<dbReference type="InterPro" id="IPR039420">
    <property type="entry name" value="WalR-like"/>
</dbReference>
<dbReference type="InterPro" id="IPR016032">
    <property type="entry name" value="Sig_transdc_resp-reg_C-effctor"/>
</dbReference>
<feature type="domain" description="OmpR/PhoB-type" evidence="9">
    <location>
        <begin position="126"/>
        <end position="224"/>
    </location>
</feature>
<dbReference type="STRING" id="1121025.SAMN02745249_00184"/>
<dbReference type="PROSITE" id="PS50110">
    <property type="entry name" value="RESPONSE_REGULATORY"/>
    <property type="match status" value="1"/>
</dbReference>
<evidence type="ECO:0000256" key="6">
    <source>
        <dbReference type="PROSITE-ProRule" id="PRU00169"/>
    </source>
</evidence>
<evidence type="ECO:0000313" key="11">
    <source>
        <dbReference type="Proteomes" id="UP000184128"/>
    </source>
</evidence>
<keyword evidence="2" id="KW-0902">Two-component regulatory system</keyword>
<dbReference type="Pfam" id="PF00486">
    <property type="entry name" value="Trans_reg_C"/>
    <property type="match status" value="1"/>
</dbReference>
<evidence type="ECO:0000256" key="4">
    <source>
        <dbReference type="ARBA" id="ARBA00023125"/>
    </source>
</evidence>
<keyword evidence="1 6" id="KW-0597">Phosphoprotein</keyword>
<dbReference type="SUPFAM" id="SSF46894">
    <property type="entry name" value="C-terminal effector domain of the bipartite response regulators"/>
    <property type="match status" value="1"/>
</dbReference>
<evidence type="ECO:0000256" key="2">
    <source>
        <dbReference type="ARBA" id="ARBA00023012"/>
    </source>
</evidence>
<dbReference type="SUPFAM" id="SSF52172">
    <property type="entry name" value="CheY-like"/>
    <property type="match status" value="1"/>
</dbReference>
<evidence type="ECO:0000259" key="8">
    <source>
        <dbReference type="PROSITE" id="PS50110"/>
    </source>
</evidence>
<dbReference type="CDD" id="cd00383">
    <property type="entry name" value="trans_reg_C"/>
    <property type="match status" value="1"/>
</dbReference>
<dbReference type="PANTHER" id="PTHR48111:SF43">
    <property type="entry name" value="STAGE 0 SPORULATION PROTEIN A HOMOLOG"/>
    <property type="match status" value="1"/>
</dbReference>
<name>A0A1M4SHQ2_9LACT</name>
<keyword evidence="3" id="KW-0805">Transcription regulation</keyword>
<dbReference type="InterPro" id="IPR001789">
    <property type="entry name" value="Sig_transdc_resp-reg_receiver"/>
</dbReference>
<dbReference type="GO" id="GO:0032993">
    <property type="term" value="C:protein-DNA complex"/>
    <property type="evidence" value="ECO:0007669"/>
    <property type="project" value="TreeGrafter"/>
</dbReference>
<dbReference type="PANTHER" id="PTHR48111">
    <property type="entry name" value="REGULATOR OF RPOS"/>
    <property type="match status" value="1"/>
</dbReference>
<dbReference type="GO" id="GO:0000156">
    <property type="term" value="F:phosphorelay response regulator activity"/>
    <property type="evidence" value="ECO:0007669"/>
    <property type="project" value="TreeGrafter"/>
</dbReference>
<organism evidence="10 11">
    <name type="scientific">Atopostipes suicloacalis DSM 15692</name>
    <dbReference type="NCBI Taxonomy" id="1121025"/>
    <lineage>
        <taxon>Bacteria</taxon>
        <taxon>Bacillati</taxon>
        <taxon>Bacillota</taxon>
        <taxon>Bacilli</taxon>
        <taxon>Lactobacillales</taxon>
        <taxon>Carnobacteriaceae</taxon>
        <taxon>Atopostipes</taxon>
    </lineage>
</organism>
<evidence type="ECO:0000256" key="1">
    <source>
        <dbReference type="ARBA" id="ARBA00022553"/>
    </source>
</evidence>
<dbReference type="Gene3D" id="3.40.50.2300">
    <property type="match status" value="1"/>
</dbReference>
<keyword evidence="11" id="KW-1185">Reference proteome</keyword>
<proteinExistence type="predicted"/>
<keyword evidence="5" id="KW-0804">Transcription</keyword>
<keyword evidence="4 7" id="KW-0238">DNA-binding</keyword>
<dbReference type="EMBL" id="FQUF01000003">
    <property type="protein sequence ID" value="SHE31716.1"/>
    <property type="molecule type" value="Genomic_DNA"/>
</dbReference>
<dbReference type="GO" id="GO:0000976">
    <property type="term" value="F:transcription cis-regulatory region binding"/>
    <property type="evidence" value="ECO:0007669"/>
    <property type="project" value="TreeGrafter"/>
</dbReference>
<dbReference type="InterPro" id="IPR036388">
    <property type="entry name" value="WH-like_DNA-bd_sf"/>
</dbReference>
<dbReference type="Pfam" id="PF00072">
    <property type="entry name" value="Response_reg"/>
    <property type="match status" value="1"/>
</dbReference>
<dbReference type="PROSITE" id="PS51755">
    <property type="entry name" value="OMPR_PHOB"/>
    <property type="match status" value="1"/>
</dbReference>
<dbReference type="SMART" id="SM00862">
    <property type="entry name" value="Trans_reg_C"/>
    <property type="match status" value="1"/>
</dbReference>
<evidence type="ECO:0000313" key="10">
    <source>
        <dbReference type="EMBL" id="SHE31716.1"/>
    </source>
</evidence>
<reference evidence="11" key="1">
    <citation type="submission" date="2016-11" db="EMBL/GenBank/DDBJ databases">
        <authorList>
            <person name="Varghese N."/>
            <person name="Submissions S."/>
        </authorList>
    </citation>
    <scope>NUCLEOTIDE SEQUENCE [LARGE SCALE GENOMIC DNA]</scope>
    <source>
        <strain evidence="11">DSM 15692</strain>
    </source>
</reference>
<evidence type="ECO:0000256" key="7">
    <source>
        <dbReference type="PROSITE-ProRule" id="PRU01091"/>
    </source>
</evidence>
<dbReference type="AlphaFoldDB" id="A0A1M4SHQ2"/>
<dbReference type="Proteomes" id="UP000184128">
    <property type="component" value="Unassembled WGS sequence"/>
</dbReference>
<dbReference type="GO" id="GO:0006355">
    <property type="term" value="P:regulation of DNA-templated transcription"/>
    <property type="evidence" value="ECO:0007669"/>
    <property type="project" value="InterPro"/>
</dbReference>
<sequence>MKILIIEDDFIIANALKKELEKYEYEITLMEDFAEIMETFQKIEPHLVLLDVNLPHHNGYYWCSQIRAHSNVPIIFISSLTDKMDQMMAIQMGGDDYLPKPIDLQLTVAKVQALLRRTYDFQMAQSQGLSFHGVQLDRQKAAISYQDKKVSLTYTELQILSCLFEHGEAYAKREEILDYCWQNDQFIDDNTLAVNISRLRKKLKEIGLDNFIETKKKVGYRLAKEAVQD</sequence>
<accession>A0A1M4SHQ2</accession>
<dbReference type="SMART" id="SM00448">
    <property type="entry name" value="REC"/>
    <property type="match status" value="1"/>
</dbReference>
<dbReference type="RefSeq" id="WP_073294794.1">
    <property type="nucleotide sequence ID" value="NZ_FQUF01000003.1"/>
</dbReference>
<evidence type="ECO:0000256" key="5">
    <source>
        <dbReference type="ARBA" id="ARBA00023163"/>
    </source>
</evidence>
<dbReference type="InterPro" id="IPR011006">
    <property type="entry name" value="CheY-like_superfamily"/>
</dbReference>
<gene>
    <name evidence="10" type="ORF">SAMN02745249_00184</name>
</gene>
<evidence type="ECO:0000259" key="9">
    <source>
        <dbReference type="PROSITE" id="PS51755"/>
    </source>
</evidence>
<protein>
    <submittedName>
        <fullName evidence="10">Two-component system, OmpR family, response regulator protein BraR/BceR</fullName>
    </submittedName>
</protein>
<feature type="DNA-binding region" description="OmpR/PhoB-type" evidence="7">
    <location>
        <begin position="126"/>
        <end position="224"/>
    </location>
</feature>
<dbReference type="Gene3D" id="1.10.10.10">
    <property type="entry name" value="Winged helix-like DNA-binding domain superfamily/Winged helix DNA-binding domain"/>
    <property type="match status" value="1"/>
</dbReference>
<dbReference type="OrthoDB" id="9790442at2"/>
<evidence type="ECO:0000256" key="3">
    <source>
        <dbReference type="ARBA" id="ARBA00023015"/>
    </source>
</evidence>
<dbReference type="GO" id="GO:0005829">
    <property type="term" value="C:cytosol"/>
    <property type="evidence" value="ECO:0007669"/>
    <property type="project" value="TreeGrafter"/>
</dbReference>
<dbReference type="InterPro" id="IPR001867">
    <property type="entry name" value="OmpR/PhoB-type_DNA-bd"/>
</dbReference>
<feature type="modified residue" description="4-aspartylphosphate" evidence="6">
    <location>
        <position position="51"/>
    </location>
</feature>
<feature type="domain" description="Response regulatory" evidence="8">
    <location>
        <begin position="2"/>
        <end position="115"/>
    </location>
</feature>